<keyword evidence="2 4" id="KW-1133">Transmembrane helix</keyword>
<proteinExistence type="predicted"/>
<evidence type="ECO:0000313" key="5">
    <source>
        <dbReference type="EnsemblPlants" id="AET6Gv20432400.3"/>
    </source>
</evidence>
<evidence type="ECO:0000256" key="1">
    <source>
        <dbReference type="ARBA" id="ARBA00022692"/>
    </source>
</evidence>
<sequence length="183" mass="20041">MARASHMSKDAEAPVSTSTLISVFVALAIASSLCIFVRAFVSCGRCIQNSNSVVQQDAHSHIQSSYLFFDSNPGGSILNRDCGRSRGASHSDWPQVAFSRVQRAHNHIIGTNSAMITQELEVGRPNRSGCFSFISDVKNELQVFSPVLIYSIPRGKNKLAHELAARARRDRSSLLMYRGNSAL</sequence>
<reference evidence="5" key="4">
    <citation type="submission" date="2019-03" db="UniProtKB">
        <authorList>
            <consortium name="EnsemblPlants"/>
        </authorList>
    </citation>
    <scope>IDENTIFICATION</scope>
</reference>
<reference evidence="6" key="2">
    <citation type="journal article" date="2017" name="Nat. Plants">
        <title>The Aegilops tauschii genome reveals multiple impacts of transposons.</title>
        <authorList>
            <person name="Zhao G."/>
            <person name="Zou C."/>
            <person name="Li K."/>
            <person name="Wang K."/>
            <person name="Li T."/>
            <person name="Gao L."/>
            <person name="Zhang X."/>
            <person name="Wang H."/>
            <person name="Yang Z."/>
            <person name="Liu X."/>
            <person name="Jiang W."/>
            <person name="Mao L."/>
            <person name="Kong X."/>
            <person name="Jiao Y."/>
            <person name="Jia J."/>
        </authorList>
    </citation>
    <scope>NUCLEOTIDE SEQUENCE [LARGE SCALE GENOMIC DNA]</scope>
    <source>
        <strain evidence="6">cv. AL8/78</strain>
    </source>
</reference>
<evidence type="ECO:0000256" key="4">
    <source>
        <dbReference type="SAM" id="Phobius"/>
    </source>
</evidence>
<dbReference type="STRING" id="200361.A0A453NNW6"/>
<dbReference type="GO" id="GO:0005524">
    <property type="term" value="F:ATP binding"/>
    <property type="evidence" value="ECO:0007669"/>
    <property type="project" value="InterPro"/>
</dbReference>
<organism evidence="5 6">
    <name type="scientific">Aegilops tauschii subsp. strangulata</name>
    <name type="common">Goatgrass</name>
    <dbReference type="NCBI Taxonomy" id="200361"/>
    <lineage>
        <taxon>Eukaryota</taxon>
        <taxon>Viridiplantae</taxon>
        <taxon>Streptophyta</taxon>
        <taxon>Embryophyta</taxon>
        <taxon>Tracheophyta</taxon>
        <taxon>Spermatophyta</taxon>
        <taxon>Magnoliopsida</taxon>
        <taxon>Liliopsida</taxon>
        <taxon>Poales</taxon>
        <taxon>Poaceae</taxon>
        <taxon>BOP clade</taxon>
        <taxon>Pooideae</taxon>
        <taxon>Triticodae</taxon>
        <taxon>Triticeae</taxon>
        <taxon>Triticinae</taxon>
        <taxon>Aegilops</taxon>
    </lineage>
</organism>
<dbReference type="InterPro" id="IPR036640">
    <property type="entry name" value="ABC1_TM_sf"/>
</dbReference>
<reference evidence="5" key="3">
    <citation type="journal article" date="2017" name="Nature">
        <title>Genome sequence of the progenitor of the wheat D genome Aegilops tauschii.</title>
        <authorList>
            <person name="Luo M.C."/>
            <person name="Gu Y.Q."/>
            <person name="Puiu D."/>
            <person name="Wang H."/>
            <person name="Twardziok S.O."/>
            <person name="Deal K.R."/>
            <person name="Huo N."/>
            <person name="Zhu T."/>
            <person name="Wang L."/>
            <person name="Wang Y."/>
            <person name="McGuire P.E."/>
            <person name="Liu S."/>
            <person name="Long H."/>
            <person name="Ramasamy R.K."/>
            <person name="Rodriguez J.C."/>
            <person name="Van S.L."/>
            <person name="Yuan L."/>
            <person name="Wang Z."/>
            <person name="Xia Z."/>
            <person name="Xiao L."/>
            <person name="Anderson O.D."/>
            <person name="Ouyang S."/>
            <person name="Liang Y."/>
            <person name="Zimin A.V."/>
            <person name="Pertea G."/>
            <person name="Qi P."/>
            <person name="Bennetzen J.L."/>
            <person name="Dai X."/>
            <person name="Dawson M.W."/>
            <person name="Muller H.G."/>
            <person name="Kugler K."/>
            <person name="Rivarola-Duarte L."/>
            <person name="Spannagl M."/>
            <person name="Mayer K.F.X."/>
            <person name="Lu F.H."/>
            <person name="Bevan M.W."/>
            <person name="Leroy P."/>
            <person name="Li P."/>
            <person name="You F.M."/>
            <person name="Sun Q."/>
            <person name="Liu Z."/>
            <person name="Lyons E."/>
            <person name="Wicker T."/>
            <person name="Salzberg S.L."/>
            <person name="Devos K.M."/>
            <person name="Dvorak J."/>
        </authorList>
    </citation>
    <scope>NUCLEOTIDE SEQUENCE [LARGE SCALE GENOMIC DNA]</scope>
    <source>
        <strain evidence="5">cv. AL8/78</strain>
    </source>
</reference>
<feature type="transmembrane region" description="Helical" evidence="4">
    <location>
        <begin position="20"/>
        <end position="41"/>
    </location>
</feature>
<keyword evidence="3 4" id="KW-0472">Membrane</keyword>
<dbReference type="AlphaFoldDB" id="A0A453NNW6"/>
<accession>A0A453NNW6</accession>
<dbReference type="SUPFAM" id="SSF90123">
    <property type="entry name" value="ABC transporter transmembrane region"/>
    <property type="match status" value="1"/>
</dbReference>
<evidence type="ECO:0000313" key="6">
    <source>
        <dbReference type="Proteomes" id="UP000015105"/>
    </source>
</evidence>
<reference evidence="6" key="1">
    <citation type="journal article" date="2014" name="Science">
        <title>Ancient hybridizations among the ancestral genomes of bread wheat.</title>
        <authorList>
            <consortium name="International Wheat Genome Sequencing Consortium,"/>
            <person name="Marcussen T."/>
            <person name="Sandve S.R."/>
            <person name="Heier L."/>
            <person name="Spannagl M."/>
            <person name="Pfeifer M."/>
            <person name="Jakobsen K.S."/>
            <person name="Wulff B.B."/>
            <person name="Steuernagel B."/>
            <person name="Mayer K.F."/>
            <person name="Olsen O.A."/>
        </authorList>
    </citation>
    <scope>NUCLEOTIDE SEQUENCE [LARGE SCALE GENOMIC DNA]</scope>
    <source>
        <strain evidence="6">cv. AL8/78</strain>
    </source>
</reference>
<dbReference type="Proteomes" id="UP000015105">
    <property type="component" value="Chromosome 6D"/>
</dbReference>
<dbReference type="EnsemblPlants" id="AET6Gv20432400.3">
    <property type="protein sequence ID" value="AET6Gv20432400.3"/>
    <property type="gene ID" value="AET6Gv20432400"/>
</dbReference>
<protein>
    <submittedName>
        <fullName evidence="5">Uncharacterized protein</fullName>
    </submittedName>
</protein>
<keyword evidence="1 4" id="KW-0812">Transmembrane</keyword>
<name>A0A453NNW6_AEGTS</name>
<dbReference type="GO" id="GO:0016020">
    <property type="term" value="C:membrane"/>
    <property type="evidence" value="ECO:0007669"/>
    <property type="project" value="InterPro"/>
</dbReference>
<dbReference type="Gene3D" id="1.20.1560.10">
    <property type="entry name" value="ABC transporter type 1, transmembrane domain"/>
    <property type="match status" value="1"/>
</dbReference>
<keyword evidence="6" id="KW-1185">Reference proteome</keyword>
<evidence type="ECO:0000256" key="2">
    <source>
        <dbReference type="ARBA" id="ARBA00022989"/>
    </source>
</evidence>
<dbReference type="Gramene" id="AET6Gv20432400.3">
    <property type="protein sequence ID" value="AET6Gv20432400.3"/>
    <property type="gene ID" value="AET6Gv20432400"/>
</dbReference>
<reference evidence="5" key="5">
    <citation type="journal article" date="2021" name="G3 (Bethesda)">
        <title>Aegilops tauschii genome assembly Aet v5.0 features greater sequence contiguity and improved annotation.</title>
        <authorList>
            <person name="Wang L."/>
            <person name="Zhu T."/>
            <person name="Rodriguez J.C."/>
            <person name="Deal K.R."/>
            <person name="Dubcovsky J."/>
            <person name="McGuire P.E."/>
            <person name="Lux T."/>
            <person name="Spannagl M."/>
            <person name="Mayer K.F.X."/>
            <person name="Baldrich P."/>
            <person name="Meyers B.C."/>
            <person name="Huo N."/>
            <person name="Gu Y.Q."/>
            <person name="Zhou H."/>
            <person name="Devos K.M."/>
            <person name="Bennetzen J.L."/>
            <person name="Unver T."/>
            <person name="Budak H."/>
            <person name="Gulick P.J."/>
            <person name="Galiba G."/>
            <person name="Kalapos B."/>
            <person name="Nelson D.R."/>
            <person name="Li P."/>
            <person name="You F.M."/>
            <person name="Luo M.C."/>
            <person name="Dvorak J."/>
        </authorList>
    </citation>
    <scope>NUCLEOTIDE SEQUENCE [LARGE SCALE GENOMIC DNA]</scope>
    <source>
        <strain evidence="5">cv. AL8/78</strain>
    </source>
</reference>
<evidence type="ECO:0000256" key="3">
    <source>
        <dbReference type="ARBA" id="ARBA00023136"/>
    </source>
</evidence>